<dbReference type="GO" id="GO:0030436">
    <property type="term" value="P:asexual sporulation"/>
    <property type="evidence" value="ECO:0007669"/>
    <property type="project" value="UniProtKB-UniRule"/>
</dbReference>
<proteinExistence type="evidence at transcript level"/>
<gene>
    <name evidence="4" type="primary">sspH</name>
    <name evidence="5" type="ORF">K3T81_00945</name>
</gene>
<dbReference type="NCBIfam" id="TIGR02861">
    <property type="entry name" value="SASP_H"/>
    <property type="match status" value="1"/>
</dbReference>
<reference evidence="5 6" key="1">
    <citation type="journal article" date="2022" name="Evol. Bioinform. Online">
        <title>Draft Genome Sequence of Oceanobacillus jordanicus Strain GSFE11, a Halotolerant Plant Growth-Promoting Bacterial Endophyte Isolated From the Jordan Valley.</title>
        <authorList>
            <person name="Alhindi T."/>
            <person name="Albdaiwi R."/>
        </authorList>
    </citation>
    <scope>NUCLEOTIDE SEQUENCE [LARGE SCALE GENOMIC DNA]</scope>
    <source>
        <strain evidence="5 6">GSFE11</strain>
    </source>
</reference>
<sequence>MEKQRVREILEAPNLIQVDYAGIPVYIQSVAEDNGTATVFPLDEMDHEQMVEISRLTETIPVKH</sequence>
<evidence type="ECO:0000256" key="2">
    <source>
        <dbReference type="ARBA" id="ARBA00006573"/>
    </source>
</evidence>
<dbReference type="InterPro" id="IPR012610">
    <property type="entry name" value="SASP_SspH"/>
</dbReference>
<organism evidence="5 6">
    <name type="scientific">Oceanobacillus jordanicus</name>
    <dbReference type="NCBI Taxonomy" id="2867266"/>
    <lineage>
        <taxon>Bacteria</taxon>
        <taxon>Bacillati</taxon>
        <taxon>Bacillota</taxon>
        <taxon>Bacilli</taxon>
        <taxon>Bacillales</taxon>
        <taxon>Bacillaceae</taxon>
        <taxon>Oceanobacillus</taxon>
    </lineage>
</organism>
<comment type="similarity">
    <text evidence="2 4">Belongs to the SspH family.</text>
</comment>
<evidence type="ECO:0000256" key="3">
    <source>
        <dbReference type="ARBA" id="ARBA00022969"/>
    </source>
</evidence>
<dbReference type="EMBL" id="JAIFZM010000001">
    <property type="protein sequence ID" value="MCG3417701.1"/>
    <property type="molecule type" value="Genomic_DNA"/>
</dbReference>
<evidence type="ECO:0000313" key="5">
    <source>
        <dbReference type="EMBL" id="MCG3417701.1"/>
    </source>
</evidence>
<comment type="induction">
    <text evidence="4">Expressed only in the forespore compartment of sporulating cells.</text>
</comment>
<dbReference type="AlphaFoldDB" id="A0AAW5B294"/>
<comment type="subcellular location">
    <subcellularLocation>
        <location evidence="1 4">Spore core</location>
    </subcellularLocation>
</comment>
<dbReference type="GO" id="GO:0042601">
    <property type="term" value="C:endospore-forming forespore"/>
    <property type="evidence" value="ECO:0007669"/>
    <property type="project" value="InterPro"/>
</dbReference>
<dbReference type="RefSeq" id="WP_238017595.1">
    <property type="nucleotide sequence ID" value="NZ_JAIFZM010000001.1"/>
</dbReference>
<evidence type="ECO:0000313" key="6">
    <source>
        <dbReference type="Proteomes" id="UP001199631"/>
    </source>
</evidence>
<keyword evidence="3 4" id="KW-0749">Sporulation</keyword>
<dbReference type="Pfam" id="PF08141">
    <property type="entry name" value="SspH"/>
    <property type="match status" value="1"/>
</dbReference>
<dbReference type="HAMAP" id="MF_00667">
    <property type="entry name" value="SspH"/>
    <property type="match status" value="1"/>
</dbReference>
<accession>A0AAW5B294</accession>
<name>A0AAW5B294_9BACI</name>
<dbReference type="GO" id="GO:0030435">
    <property type="term" value="P:sporulation resulting in formation of a cellular spore"/>
    <property type="evidence" value="ECO:0007669"/>
    <property type="project" value="UniProtKB-KW"/>
</dbReference>
<evidence type="ECO:0000256" key="1">
    <source>
        <dbReference type="ARBA" id="ARBA00004288"/>
    </source>
</evidence>
<protein>
    <recommendedName>
        <fullName evidence="4">Small, acid-soluble spore protein H</fullName>
        <shortName evidence="4">SASP H</shortName>
    </recommendedName>
</protein>
<keyword evidence="6" id="KW-1185">Reference proteome</keyword>
<dbReference type="Proteomes" id="UP001199631">
    <property type="component" value="Unassembled WGS sequence"/>
</dbReference>
<evidence type="ECO:0000256" key="4">
    <source>
        <dbReference type="HAMAP-Rule" id="MF_00667"/>
    </source>
</evidence>
<comment type="caution">
    <text evidence="5">The sequence shown here is derived from an EMBL/GenBank/DDBJ whole genome shotgun (WGS) entry which is preliminary data.</text>
</comment>